<dbReference type="NCBIfam" id="NF038228">
    <property type="entry name" value="IcmH_DotU_IVB"/>
    <property type="match status" value="1"/>
</dbReference>
<dbReference type="NCBIfam" id="TIGR03349">
    <property type="entry name" value="IV_VI_DotU"/>
    <property type="match status" value="1"/>
</dbReference>
<dbReference type="GO" id="GO:0016020">
    <property type="term" value="C:membrane"/>
    <property type="evidence" value="ECO:0007669"/>
    <property type="project" value="UniProtKB-UniRule"/>
</dbReference>
<evidence type="ECO:0000313" key="6">
    <source>
        <dbReference type="Proteomes" id="UP000241167"/>
    </source>
</evidence>
<feature type="region of interest" description="Disordered" evidence="2">
    <location>
        <begin position="458"/>
        <end position="478"/>
    </location>
</feature>
<evidence type="ECO:0000313" key="5">
    <source>
        <dbReference type="EMBL" id="PSJ36838.1"/>
    </source>
</evidence>
<dbReference type="InterPro" id="IPR038522">
    <property type="entry name" value="T4/T6SS_DotU_sf"/>
</dbReference>
<feature type="domain" description="OmpA-like" evidence="4">
    <location>
        <begin position="372"/>
        <end position="492"/>
    </location>
</feature>
<evidence type="ECO:0000259" key="4">
    <source>
        <dbReference type="PROSITE" id="PS51123"/>
    </source>
</evidence>
<dbReference type="Gene3D" id="1.25.40.590">
    <property type="entry name" value="Type IV / VI secretion system, DotU"/>
    <property type="match status" value="1"/>
</dbReference>
<dbReference type="InterPro" id="IPR017732">
    <property type="entry name" value="T4/T6SS_DotU"/>
</dbReference>
<keyword evidence="3" id="KW-0812">Transmembrane</keyword>
<protein>
    <submittedName>
        <fullName evidence="5">Type VI secretion system protein TssL</fullName>
    </submittedName>
</protein>
<dbReference type="PANTHER" id="PTHR30329:SF19">
    <property type="entry name" value="OUTER MEMBRANE PROTEIN, OMPA FAMILY"/>
    <property type="match status" value="1"/>
</dbReference>
<feature type="transmembrane region" description="Helical" evidence="3">
    <location>
        <begin position="286"/>
        <end position="309"/>
    </location>
</feature>
<dbReference type="PROSITE" id="PS51123">
    <property type="entry name" value="OMPA_2"/>
    <property type="match status" value="1"/>
</dbReference>
<reference evidence="5 6" key="1">
    <citation type="submission" date="2018-03" db="EMBL/GenBank/DDBJ databases">
        <title>The draft genome of Sphingosinicella sp. GL-C-18.</title>
        <authorList>
            <person name="Liu L."/>
            <person name="Li L."/>
            <person name="Liang L."/>
            <person name="Zhang X."/>
            <person name="Wang T."/>
        </authorList>
    </citation>
    <scope>NUCLEOTIDE SEQUENCE [LARGE SCALE GENOMIC DNA]</scope>
    <source>
        <strain evidence="5 6">GL-C-18</strain>
    </source>
</reference>
<dbReference type="CDD" id="cd07185">
    <property type="entry name" value="OmpA_C-like"/>
    <property type="match status" value="1"/>
</dbReference>
<dbReference type="Gene3D" id="3.30.1330.60">
    <property type="entry name" value="OmpA-like domain"/>
    <property type="match status" value="1"/>
</dbReference>
<gene>
    <name evidence="5" type="ORF">C7I55_24305</name>
</gene>
<feature type="compositionally biased region" description="Gly residues" evidence="2">
    <location>
        <begin position="34"/>
        <end position="50"/>
    </location>
</feature>
<dbReference type="PANTHER" id="PTHR30329">
    <property type="entry name" value="STATOR ELEMENT OF FLAGELLAR MOTOR COMPLEX"/>
    <property type="match status" value="1"/>
</dbReference>
<dbReference type="Pfam" id="PF09850">
    <property type="entry name" value="DotU"/>
    <property type="match status" value="1"/>
</dbReference>
<sequence>MCEEGRTMSGEGDDRGNRTVFRPSPLQGLRNAPGGHGGAGQTPPGSGWGQPAGNPGFDTAAPAGTGDYDAPPPLSRSGMAQQAPRLAPSRLSEDDVPRPATPPQVRNVMLTEAAPVLALAAGIRAGRVRAPLPQFHREATQLISAFDRTIAPHYREEVRQRAKYAVCATIDDVAQNLPNVGTDGAEWARRSMVVQFFQENIGGDRFWQLTDDMLRAPGENLDIIEFYHACLASGFEGRFRVMPDGKRRLHEIMAQLQSALQHVRGLSQVELSPRWRGETAPMRRLGFWNLLALAAAAAAMLLLLVYIVLRLVLMSGAEAPSTALAGIAPDERLTLSRPAANLPSGDSAQASALKKFLEPEIREGLVTVEEDAQTVRVRTTVGQLFQSGSDQLETGREALFRRIGAAIEREKGSVTIEGHADSDRVSNLTFPDNLALSEARAETVGQIIRGTLNDPARVSTKGMGETVPLASNGTAEGKSRNRRVEIIVPRRY</sequence>
<dbReference type="Proteomes" id="UP000241167">
    <property type="component" value="Unassembled WGS sequence"/>
</dbReference>
<keyword evidence="6" id="KW-1185">Reference proteome</keyword>
<dbReference type="InterPro" id="IPR050330">
    <property type="entry name" value="Bact_OuterMem_StrucFunc"/>
</dbReference>
<dbReference type="InterPro" id="IPR036737">
    <property type="entry name" value="OmpA-like_sf"/>
</dbReference>
<accession>A0A2P7QFS6</accession>
<keyword evidence="1 3" id="KW-0472">Membrane</keyword>
<keyword evidence="3" id="KW-1133">Transmembrane helix</keyword>
<feature type="compositionally biased region" description="Basic and acidic residues" evidence="2">
    <location>
        <begin position="1"/>
        <end position="17"/>
    </location>
</feature>
<dbReference type="Pfam" id="PF00691">
    <property type="entry name" value="OmpA"/>
    <property type="match status" value="1"/>
</dbReference>
<dbReference type="AlphaFoldDB" id="A0A2P7QFS6"/>
<dbReference type="InterPro" id="IPR006665">
    <property type="entry name" value="OmpA-like"/>
</dbReference>
<organism evidence="5 6">
    <name type="scientific">Allosphingosinicella deserti</name>
    <dbReference type="NCBI Taxonomy" id="2116704"/>
    <lineage>
        <taxon>Bacteria</taxon>
        <taxon>Pseudomonadati</taxon>
        <taxon>Pseudomonadota</taxon>
        <taxon>Alphaproteobacteria</taxon>
        <taxon>Sphingomonadales</taxon>
        <taxon>Sphingomonadaceae</taxon>
        <taxon>Allosphingosinicella</taxon>
    </lineage>
</organism>
<feature type="region of interest" description="Disordered" evidence="2">
    <location>
        <begin position="1"/>
        <end position="105"/>
    </location>
</feature>
<evidence type="ECO:0000256" key="2">
    <source>
        <dbReference type="SAM" id="MobiDB-lite"/>
    </source>
</evidence>
<name>A0A2P7QFS6_9SPHN</name>
<evidence type="ECO:0000256" key="1">
    <source>
        <dbReference type="PROSITE-ProRule" id="PRU00473"/>
    </source>
</evidence>
<comment type="caution">
    <text evidence="5">The sequence shown here is derived from an EMBL/GenBank/DDBJ whole genome shotgun (WGS) entry which is preliminary data.</text>
</comment>
<dbReference type="EMBL" id="PXYI01000011">
    <property type="protein sequence ID" value="PSJ36838.1"/>
    <property type="molecule type" value="Genomic_DNA"/>
</dbReference>
<dbReference type="OrthoDB" id="345640at2"/>
<proteinExistence type="predicted"/>
<evidence type="ECO:0000256" key="3">
    <source>
        <dbReference type="SAM" id="Phobius"/>
    </source>
</evidence>
<dbReference type="SUPFAM" id="SSF103088">
    <property type="entry name" value="OmpA-like"/>
    <property type="match status" value="1"/>
</dbReference>